<dbReference type="Proteomes" id="UP001597063">
    <property type="component" value="Unassembled WGS sequence"/>
</dbReference>
<dbReference type="InterPro" id="IPR006764">
    <property type="entry name" value="SAM_dep_MeTrfase_SAV2177_type"/>
</dbReference>
<proteinExistence type="predicted"/>
<dbReference type="Pfam" id="PF04672">
    <property type="entry name" value="Methyltransf_19"/>
    <property type="match status" value="1"/>
</dbReference>
<accession>A0ABW2XP65</accession>
<reference evidence="2" key="1">
    <citation type="journal article" date="2019" name="Int. J. Syst. Evol. Microbiol.">
        <title>The Global Catalogue of Microorganisms (GCM) 10K type strain sequencing project: providing services to taxonomists for standard genome sequencing and annotation.</title>
        <authorList>
            <consortium name="The Broad Institute Genomics Platform"/>
            <consortium name="The Broad Institute Genome Sequencing Center for Infectious Disease"/>
            <person name="Wu L."/>
            <person name="Ma J."/>
        </authorList>
    </citation>
    <scope>NUCLEOTIDE SEQUENCE [LARGE SCALE GENOMIC DNA]</scope>
    <source>
        <strain evidence="2">JCM 9371</strain>
    </source>
</reference>
<dbReference type="RefSeq" id="WP_131759108.1">
    <property type="nucleotide sequence ID" value="NZ_CAACUY010000068.1"/>
</dbReference>
<dbReference type="EC" id="2.1.1.-" evidence="1"/>
<comment type="caution">
    <text evidence="1">The sequence shown here is derived from an EMBL/GenBank/DDBJ whole genome shotgun (WGS) entry which is preliminary data.</text>
</comment>
<keyword evidence="1" id="KW-0489">Methyltransferase</keyword>
<evidence type="ECO:0000313" key="1">
    <source>
        <dbReference type="EMBL" id="MFD0688119.1"/>
    </source>
</evidence>
<dbReference type="GO" id="GO:0032259">
    <property type="term" value="P:methylation"/>
    <property type="evidence" value="ECO:0007669"/>
    <property type="project" value="UniProtKB-KW"/>
</dbReference>
<keyword evidence="2" id="KW-1185">Reference proteome</keyword>
<dbReference type="Gene3D" id="3.40.50.150">
    <property type="entry name" value="Vaccinia Virus protein VP39"/>
    <property type="match status" value="1"/>
</dbReference>
<gene>
    <name evidence="1" type="ORF">ACFQZM_26750</name>
</gene>
<name>A0ABW2XP65_9ACTN</name>
<organism evidence="1 2">
    <name type="scientific">Actinomadura fibrosa</name>
    <dbReference type="NCBI Taxonomy" id="111802"/>
    <lineage>
        <taxon>Bacteria</taxon>
        <taxon>Bacillati</taxon>
        <taxon>Actinomycetota</taxon>
        <taxon>Actinomycetes</taxon>
        <taxon>Streptosporangiales</taxon>
        <taxon>Thermomonosporaceae</taxon>
        <taxon>Actinomadura</taxon>
    </lineage>
</organism>
<protein>
    <submittedName>
        <fullName evidence="1">SAM-dependent methyltransferase</fullName>
        <ecNumber evidence="1">2.1.1.-</ecNumber>
    </submittedName>
</protein>
<sequence>MLSGSVDRPHPARVENYLLGGKDNCAADRDLADALLKVLPCAALMAQANRDFVSRAITYLAGAGISQFLEVGVSLPVGGRVHEVAQAVLPDARVVCVDGDPTVVARARALTVHTSAVRVLRWDMRDVGGIFDLVAGELLMDLDEPLAVLLAGSLEHSGHAREIVLDLVTELPYGSYLVVSHAEAGSSAVEAAAALCQDRLGSGCPRTGHEIAAMLRRLALVAPGLVRAEAWRAGTIRHDDHLKLPLLAAVGKVMGERGESR</sequence>
<evidence type="ECO:0000313" key="2">
    <source>
        <dbReference type="Proteomes" id="UP001597063"/>
    </source>
</evidence>
<dbReference type="GO" id="GO:0008168">
    <property type="term" value="F:methyltransferase activity"/>
    <property type="evidence" value="ECO:0007669"/>
    <property type="project" value="UniProtKB-KW"/>
</dbReference>
<dbReference type="EMBL" id="JBHTGP010000013">
    <property type="protein sequence ID" value="MFD0688119.1"/>
    <property type="molecule type" value="Genomic_DNA"/>
</dbReference>
<dbReference type="SUPFAM" id="SSF53335">
    <property type="entry name" value="S-adenosyl-L-methionine-dependent methyltransferases"/>
    <property type="match status" value="1"/>
</dbReference>
<dbReference type="InterPro" id="IPR029063">
    <property type="entry name" value="SAM-dependent_MTases_sf"/>
</dbReference>
<keyword evidence="1" id="KW-0808">Transferase</keyword>
<dbReference type="PIRSF" id="PIRSF017393">
    <property type="entry name" value="MTase_SAV2177"/>
    <property type="match status" value="1"/>
</dbReference>